<dbReference type="EMBL" id="DS268747">
    <property type="protein sequence ID" value="EFP00917.1"/>
    <property type="molecule type" value="Genomic_DNA"/>
</dbReference>
<evidence type="ECO:0008006" key="4">
    <source>
        <dbReference type="Google" id="ProtNLM"/>
    </source>
</evidence>
<sequence>MSINFEPSTWTLVYIHIVGVVSFILGAFTVLLIILKGNYKDARFTSFILLYQLCSACTVLQYTLFTQPISLFPILGGYCNGFPAKYFGIWLHHLLGFLLSSIILQVGCLVFCFIIKHQSIGFILKHNVISDHIYNVGFTLLAFATIFSYFCFSKIGMKREEQLSFIRGKYSDYIVQFASLSNFVVYDFNNIWFNVYIVYGIFFIGVCGVLYIFTTIDMLKMLKALKKTVSATSFQRYRSAVRSLIAQLAVSAMLLLTLMGFLFLSFGRFENAQVFSQIILNICALHSSTNAIIFIWTTPRFRNLLFRDHFSTGFGVFNVKEFSYMSINFQPSTWTLVYFYIVGVVSFILGAFTVLLIILKGNYKDARFTSFILLYQVNKLCSACTILQYTIFTQPISLFPILGGYCNGFPAKYLDIWLHHLLGFLLSTIIFQIGCLVICFIIKHQSIGLVLKHNVISDHYFEVCVTFFGFTIIFSYFCFSKIGMKREEQLIFIRGKYSDYIVQFSDLSNFVVYDFNNNWFYVLTVYGICGIGVCGFLYIFTTIDMLHMLKALKKTVSATSFQRYRLAVRSLIAQLAVSAMLLLPLMGFLFLSFGRFENAQEFHIGNNLPRTIAVFSQITLNICALHSSVNAIIFIWTTPRFRKLLFRNGFSTGFGVFNVKVPNVRRLQRGSTINNISNNMIVVS</sequence>
<feature type="transmembrane region" description="Helical" evidence="1">
    <location>
        <begin position="90"/>
        <end position="115"/>
    </location>
</feature>
<feature type="transmembrane region" description="Helical" evidence="1">
    <location>
        <begin position="191"/>
        <end position="213"/>
    </location>
</feature>
<feature type="transmembrane region" description="Helical" evidence="1">
    <location>
        <begin position="136"/>
        <end position="155"/>
    </location>
</feature>
<reference evidence="2" key="1">
    <citation type="submission" date="2007-07" db="EMBL/GenBank/DDBJ databases">
        <title>PCAP assembly of the Caenorhabditis remanei genome.</title>
        <authorList>
            <consortium name="The Caenorhabditis remanei Sequencing Consortium"/>
            <person name="Wilson R.K."/>
        </authorList>
    </citation>
    <scope>NUCLEOTIDE SEQUENCE [LARGE SCALE GENOMIC DNA]</scope>
    <source>
        <strain evidence="2">PB4641</strain>
    </source>
</reference>
<dbReference type="Proteomes" id="UP000008281">
    <property type="component" value="Unassembled WGS sequence"/>
</dbReference>
<dbReference type="PANTHER" id="PTHR45830:SF4">
    <property type="entry name" value="G_PROTEIN_RECEP_F1_2 DOMAIN-CONTAINING PROTEIN"/>
    <property type="match status" value="1"/>
</dbReference>
<feature type="transmembrane region" description="Helical" evidence="1">
    <location>
        <begin position="571"/>
        <end position="594"/>
    </location>
</feature>
<feature type="transmembrane region" description="Helical" evidence="1">
    <location>
        <begin position="339"/>
        <end position="359"/>
    </location>
</feature>
<feature type="transmembrane region" description="Helical" evidence="1">
    <location>
        <begin position="380"/>
        <end position="401"/>
    </location>
</feature>
<gene>
    <name evidence="2" type="ORF">CRE_13124</name>
</gene>
<evidence type="ECO:0000313" key="3">
    <source>
        <dbReference type="Proteomes" id="UP000008281"/>
    </source>
</evidence>
<feature type="transmembrane region" description="Helical" evidence="1">
    <location>
        <begin position="278"/>
        <end position="297"/>
    </location>
</feature>
<proteinExistence type="predicted"/>
<keyword evidence="1" id="KW-0472">Membrane</keyword>
<accession>E3NJL3</accession>
<feature type="transmembrane region" description="Helical" evidence="1">
    <location>
        <begin position="244"/>
        <end position="266"/>
    </location>
</feature>
<dbReference type="InParanoid" id="E3NJL3"/>
<feature type="transmembrane region" description="Helical" evidence="1">
    <location>
        <begin position="421"/>
        <end position="442"/>
    </location>
</feature>
<dbReference type="HOGENOM" id="CLU_422269_0_0_1"/>
<dbReference type="AlphaFoldDB" id="E3NJL3"/>
<keyword evidence="3" id="KW-1185">Reference proteome</keyword>
<dbReference type="InterPro" id="IPR019429">
    <property type="entry name" value="7TM_GPCR_serpentine_rcpt_Sri"/>
</dbReference>
<feature type="transmembrane region" description="Helical" evidence="1">
    <location>
        <begin position="12"/>
        <end position="35"/>
    </location>
</feature>
<feature type="transmembrane region" description="Helical" evidence="1">
    <location>
        <begin position="614"/>
        <end position="637"/>
    </location>
</feature>
<organism evidence="3">
    <name type="scientific">Caenorhabditis remanei</name>
    <name type="common">Caenorhabditis vulgaris</name>
    <dbReference type="NCBI Taxonomy" id="31234"/>
    <lineage>
        <taxon>Eukaryota</taxon>
        <taxon>Metazoa</taxon>
        <taxon>Ecdysozoa</taxon>
        <taxon>Nematoda</taxon>
        <taxon>Chromadorea</taxon>
        <taxon>Rhabditida</taxon>
        <taxon>Rhabditina</taxon>
        <taxon>Rhabditomorpha</taxon>
        <taxon>Rhabditoidea</taxon>
        <taxon>Rhabditidae</taxon>
        <taxon>Peloderinae</taxon>
        <taxon>Caenorhabditis</taxon>
    </lineage>
</organism>
<dbReference type="PANTHER" id="PTHR45830">
    <property type="entry name" value="SERPENTINE RECEPTOR, CLASS I"/>
    <property type="match status" value="1"/>
</dbReference>
<feature type="transmembrane region" description="Helical" evidence="1">
    <location>
        <begin position="463"/>
        <end position="482"/>
    </location>
</feature>
<keyword evidence="1" id="KW-0812">Transmembrane</keyword>
<evidence type="ECO:0000256" key="1">
    <source>
        <dbReference type="SAM" id="Phobius"/>
    </source>
</evidence>
<dbReference type="eggNOG" id="ENOG502TJK0">
    <property type="taxonomic scope" value="Eukaryota"/>
</dbReference>
<keyword evidence="1" id="KW-1133">Transmembrane helix</keyword>
<feature type="transmembrane region" description="Helical" evidence="1">
    <location>
        <begin position="47"/>
        <end position="65"/>
    </location>
</feature>
<feature type="transmembrane region" description="Helical" evidence="1">
    <location>
        <begin position="519"/>
        <end position="540"/>
    </location>
</feature>
<dbReference type="Pfam" id="PF10327">
    <property type="entry name" value="7TM_GPCR_Sri"/>
    <property type="match status" value="2"/>
</dbReference>
<protein>
    <recommendedName>
        <fullName evidence="4">G protein-coupled receptor</fullName>
    </recommendedName>
</protein>
<name>E3NJL3_CAERE</name>
<evidence type="ECO:0000313" key="2">
    <source>
        <dbReference type="EMBL" id="EFP00917.1"/>
    </source>
</evidence>